<dbReference type="Proteomes" id="UP001177023">
    <property type="component" value="Unassembled WGS sequence"/>
</dbReference>
<organism evidence="2 3">
    <name type="scientific">Mesorhabditis spiculigera</name>
    <dbReference type="NCBI Taxonomy" id="96644"/>
    <lineage>
        <taxon>Eukaryota</taxon>
        <taxon>Metazoa</taxon>
        <taxon>Ecdysozoa</taxon>
        <taxon>Nematoda</taxon>
        <taxon>Chromadorea</taxon>
        <taxon>Rhabditida</taxon>
        <taxon>Rhabditina</taxon>
        <taxon>Rhabditomorpha</taxon>
        <taxon>Rhabditoidea</taxon>
        <taxon>Rhabditidae</taxon>
        <taxon>Mesorhabditinae</taxon>
        <taxon>Mesorhabditis</taxon>
    </lineage>
</organism>
<evidence type="ECO:0000313" key="2">
    <source>
        <dbReference type="EMBL" id="CAJ0557754.1"/>
    </source>
</evidence>
<dbReference type="Pfam" id="PF00646">
    <property type="entry name" value="F-box"/>
    <property type="match status" value="1"/>
</dbReference>
<proteinExistence type="predicted"/>
<name>A0AA36FPA3_9BILA</name>
<dbReference type="AlphaFoldDB" id="A0AA36FPA3"/>
<comment type="caution">
    <text evidence="2">The sequence shown here is derived from an EMBL/GenBank/DDBJ whole genome shotgun (WGS) entry which is preliminary data.</text>
</comment>
<accession>A0AA36FPA3</accession>
<sequence>MGIRLLELPVEVQSKILLKLPIETLRPLRVVSRHFEELISLHPDYKLIRFGILYVAKTIRKTGNSFRSKGISSTELGSIFAAGYKVHADSLVVDYPAPEARLNELINLGDQGLITTNKLTVYKTRNAIGTFEYELPRALKAKFFMLRLPGGPTPGIRYLKAAPDCEMMQIWSGAPLEVDISEAQGLREFTHTGVCDGRVYANFDDPEMTTLVKHGPIYPESRWKRLQKASSRHQIRGYEIDGAKWGRKCELQFVDSTERIISRTKAVDPNAAEIAAKNWTRLEEEYLGHIANFCFSKQDFMAAVRTPWAPLHTYTLQHVWMYGLFQIIIEELRSHLRLKPQPPNFDGREGQGPGYRKVKPSIMREFRELRHLYVEDQNKLFWPEEIGRAVYVLDARLPQVRQLIELAIALHPVRESIDKDFRPTWDLEEKIRKALKESANESLAGGFHHDYQFEEYDYEGSGWLGGGA</sequence>
<gene>
    <name evidence="2" type="ORF">MSPICULIGERA_LOCUS512</name>
</gene>
<dbReference type="SMART" id="SM00256">
    <property type="entry name" value="FBOX"/>
    <property type="match status" value="1"/>
</dbReference>
<dbReference type="SUPFAM" id="SSF81383">
    <property type="entry name" value="F-box domain"/>
    <property type="match status" value="1"/>
</dbReference>
<protein>
    <recommendedName>
        <fullName evidence="1">F-box domain-containing protein</fullName>
    </recommendedName>
</protein>
<feature type="domain" description="F-box" evidence="1">
    <location>
        <begin position="2"/>
        <end position="48"/>
    </location>
</feature>
<evidence type="ECO:0000259" key="1">
    <source>
        <dbReference type="PROSITE" id="PS50181"/>
    </source>
</evidence>
<dbReference type="InterPro" id="IPR001810">
    <property type="entry name" value="F-box_dom"/>
</dbReference>
<dbReference type="EMBL" id="CATQJA010000093">
    <property type="protein sequence ID" value="CAJ0557754.1"/>
    <property type="molecule type" value="Genomic_DNA"/>
</dbReference>
<feature type="non-terminal residue" evidence="2">
    <location>
        <position position="1"/>
    </location>
</feature>
<reference evidence="2" key="1">
    <citation type="submission" date="2023-06" db="EMBL/GenBank/DDBJ databases">
        <authorList>
            <person name="Delattre M."/>
        </authorList>
    </citation>
    <scope>NUCLEOTIDE SEQUENCE</scope>
    <source>
        <strain evidence="2">AF72</strain>
    </source>
</reference>
<dbReference type="InterPro" id="IPR036047">
    <property type="entry name" value="F-box-like_dom_sf"/>
</dbReference>
<evidence type="ECO:0000313" key="3">
    <source>
        <dbReference type="Proteomes" id="UP001177023"/>
    </source>
</evidence>
<keyword evidence="3" id="KW-1185">Reference proteome</keyword>
<dbReference type="PROSITE" id="PS50181">
    <property type="entry name" value="FBOX"/>
    <property type="match status" value="1"/>
</dbReference>